<evidence type="ECO:0000256" key="2">
    <source>
        <dbReference type="ARBA" id="ARBA00022801"/>
    </source>
</evidence>
<dbReference type="RefSeq" id="WP_286277931.1">
    <property type="nucleotide sequence ID" value="NZ_AP027731.1"/>
</dbReference>
<accession>A0ABM8G8H3</accession>
<evidence type="ECO:0008006" key="5">
    <source>
        <dbReference type="Google" id="ProtNLM"/>
    </source>
</evidence>
<gene>
    <name evidence="3" type="ORF">GCM10025866_03760</name>
</gene>
<evidence type="ECO:0000313" key="3">
    <source>
        <dbReference type="EMBL" id="BDZ44467.1"/>
    </source>
</evidence>
<dbReference type="EMBL" id="AP027731">
    <property type="protein sequence ID" value="BDZ44467.1"/>
    <property type="molecule type" value="Genomic_DNA"/>
</dbReference>
<keyword evidence="2" id="KW-0378">Hydrolase</keyword>
<dbReference type="Proteomes" id="UP001321498">
    <property type="component" value="Chromosome"/>
</dbReference>
<dbReference type="PANTHER" id="PTHR43817">
    <property type="entry name" value="GLYCOSYL HYDROLASE"/>
    <property type="match status" value="1"/>
</dbReference>
<keyword evidence="1" id="KW-0732">Signal</keyword>
<evidence type="ECO:0000313" key="4">
    <source>
        <dbReference type="Proteomes" id="UP001321498"/>
    </source>
</evidence>
<proteinExistence type="predicted"/>
<name>A0ABM8G8H3_9MICO</name>
<protein>
    <recommendedName>
        <fullName evidence="5">Glycoside hydrolase</fullName>
    </recommendedName>
</protein>
<dbReference type="SUPFAM" id="SSF49785">
    <property type="entry name" value="Galactose-binding domain-like"/>
    <property type="match status" value="2"/>
</dbReference>
<keyword evidence="4" id="KW-1185">Reference proteome</keyword>
<dbReference type="Pfam" id="PF17132">
    <property type="entry name" value="Glyco_hydro_106"/>
    <property type="match status" value="1"/>
</dbReference>
<dbReference type="NCBIfam" id="NF045579">
    <property type="entry name" value="rhamnoside_JR"/>
    <property type="match status" value="1"/>
</dbReference>
<reference evidence="4" key="1">
    <citation type="journal article" date="2019" name="Int. J. Syst. Evol. Microbiol.">
        <title>The Global Catalogue of Microorganisms (GCM) 10K type strain sequencing project: providing services to taxonomists for standard genome sequencing and annotation.</title>
        <authorList>
            <consortium name="The Broad Institute Genomics Platform"/>
            <consortium name="The Broad Institute Genome Sequencing Center for Infectious Disease"/>
            <person name="Wu L."/>
            <person name="Ma J."/>
        </authorList>
    </citation>
    <scope>NUCLEOTIDE SEQUENCE [LARGE SCALE GENOMIC DNA]</scope>
    <source>
        <strain evidence="4">NBRC 108725</strain>
    </source>
</reference>
<dbReference type="Gene3D" id="2.60.120.260">
    <property type="entry name" value="Galactose-binding domain-like"/>
    <property type="match status" value="2"/>
</dbReference>
<organism evidence="3 4">
    <name type="scientific">Naasia aerilata</name>
    <dbReference type="NCBI Taxonomy" id="1162966"/>
    <lineage>
        <taxon>Bacteria</taxon>
        <taxon>Bacillati</taxon>
        <taxon>Actinomycetota</taxon>
        <taxon>Actinomycetes</taxon>
        <taxon>Micrococcales</taxon>
        <taxon>Microbacteriaceae</taxon>
        <taxon>Naasia</taxon>
    </lineage>
</organism>
<evidence type="ECO:0000256" key="1">
    <source>
        <dbReference type="ARBA" id="ARBA00022729"/>
    </source>
</evidence>
<sequence length="1094" mass="116890">MVDRDLWRSFLTPPAEARPRVWWHWMNGNIDEEGIALDIEWMKRVGIGGAQVFEGGMNAPQLVPERLVFQSEGWRKAMRFAAERAGELGLELTIATSAGWSAAGGPWVAEADAMKKVVWSDVVLHGGGPIATTLPELPSVAGLYQDVTRPGAVDDGSGFARTTRVLAVPAGPGPLAPAEILTSSPVDSTRPLTDGRFGPAVVLPRDMTDGSAEWIAYRFDEPVTVRSVTVGLPARRGFGAPPAVDATLEVSEDGETYRAVAELPGSASPVRSRSFPPITGRWFRLVLTGGPAAATVPPMAPGVLPLPFPPPAPETLVSELALWSDGRISAAEEKAGFAAAADYYALASPDGGAAIDPAAVVDVTDLTDETGRLAWEAPPGEWRILRFGYSLTGHTNGPAPAEATGLEVDKLDAERVERYLRTWLQMYDETVGAELLGSRGIRALLSDSIESGPQNWSDGLLDEFAQRRGYSAVPWLPALAGFTVGSAAESDRFLWDWRQTIAEVFAESFYGTIARVAHERGLTYYAEALEDHRPQLGDDMQMRSHADVPMGAMWTKEEGRDFKATYVADLRGASSVAHVYGKAFTGAESMSAFGHPYAYAPRHLKPVVDLELALGVTRFCIHTSPHQPASMRPPGISLTPHLGQTFTRHETWAEQSGAWIDYLARSSFLLNVGVPVADVAYFYGEEGPLTAVFGDRLPDEVPDGFAFDFVGANGLLTAIDVTEDGGLVSRGRAAYRLLYLGGTARWMTLAVLRRLAELIAGGAVVVGERPLGSPSLADDDAEFAALVERLWGTPSAESPEVGRWRVQETTLAAALAAESLEPDWRSDSGPLAVVHRRQDDIDVYFVSNPSAQELATTLSVRATGARVEWWDAVAGRRHALAGVQAAGRTEVEITLPAHGAGFVVLGNTPAGGALPDASWSLERSEIARLERDWSVAFSPAAGPDVAPLTLAGLGPFTAADGAPALFSGTAVWSTEFDLTSEAADAEGRIVLSLGDVLELATVSVNGSPTTPVWTEPFEVDITGLVRPGRNRLEVAVTNTWANRLIADAAAPEQATTQLTGPVFEADAVVPAWGLGGPVTLNMEVIRHIASHHEE</sequence>
<dbReference type="PANTHER" id="PTHR43817:SF1">
    <property type="entry name" value="HYDROLASE, FAMILY 43, PUTATIVE (AFU_ORTHOLOGUE AFUA_3G01660)-RELATED"/>
    <property type="match status" value="1"/>
</dbReference>
<dbReference type="InterPro" id="IPR008979">
    <property type="entry name" value="Galactose-bd-like_sf"/>
</dbReference>